<keyword evidence="2" id="KW-1185">Reference proteome</keyword>
<name>A0ACC3B6J3_9EURO</name>
<sequence>MKPSVTSKLDPLLPKTLNYPSHSSSRLLNVPGVHNLRDLGGLPTRFGRTKRGKVFRSAQPGTITPAGAHILRSLGIKTIFDLRSKGEAEALDPSLRVKKFKI</sequence>
<reference evidence="1 2" key="1">
    <citation type="journal article" date="2023" name="ACS Omega">
        <title>Identification of the Neoaspergillic Acid Biosynthesis Gene Cluster by Establishing an In Vitro CRISPR-Ribonucleoprotein Genetic System in Aspergillus melleus.</title>
        <authorList>
            <person name="Yuan B."/>
            <person name="Grau M.F."/>
            <person name="Murata R.M."/>
            <person name="Torok T."/>
            <person name="Venkateswaran K."/>
            <person name="Stajich J.E."/>
            <person name="Wang C.C.C."/>
        </authorList>
    </citation>
    <scope>NUCLEOTIDE SEQUENCE [LARGE SCALE GENOMIC DNA]</scope>
    <source>
        <strain evidence="1 2">IMV 1140</strain>
    </source>
</reference>
<organism evidence="1 2">
    <name type="scientific">Aspergillus melleus</name>
    <dbReference type="NCBI Taxonomy" id="138277"/>
    <lineage>
        <taxon>Eukaryota</taxon>
        <taxon>Fungi</taxon>
        <taxon>Dikarya</taxon>
        <taxon>Ascomycota</taxon>
        <taxon>Pezizomycotina</taxon>
        <taxon>Eurotiomycetes</taxon>
        <taxon>Eurotiomycetidae</taxon>
        <taxon>Eurotiales</taxon>
        <taxon>Aspergillaceae</taxon>
        <taxon>Aspergillus</taxon>
        <taxon>Aspergillus subgen. Circumdati</taxon>
    </lineage>
</organism>
<dbReference type="Proteomes" id="UP001177260">
    <property type="component" value="Unassembled WGS sequence"/>
</dbReference>
<gene>
    <name evidence="1" type="ORF">N8T08_003824</name>
</gene>
<dbReference type="EMBL" id="JAOPJF010000021">
    <property type="protein sequence ID" value="KAK1145878.1"/>
    <property type="molecule type" value="Genomic_DNA"/>
</dbReference>
<evidence type="ECO:0000313" key="2">
    <source>
        <dbReference type="Proteomes" id="UP001177260"/>
    </source>
</evidence>
<protein>
    <submittedName>
        <fullName evidence="1">Uncharacterized protein</fullName>
    </submittedName>
</protein>
<accession>A0ACC3B6J3</accession>
<proteinExistence type="predicted"/>
<evidence type="ECO:0000313" key="1">
    <source>
        <dbReference type="EMBL" id="KAK1145878.1"/>
    </source>
</evidence>
<comment type="caution">
    <text evidence="1">The sequence shown here is derived from an EMBL/GenBank/DDBJ whole genome shotgun (WGS) entry which is preliminary data.</text>
</comment>